<dbReference type="Pfam" id="PF01985">
    <property type="entry name" value="CRS1_YhbY"/>
    <property type="match status" value="1"/>
</dbReference>
<dbReference type="AlphaFoldDB" id="A0A345BUM6"/>
<dbReference type="Gene3D" id="3.30.110.60">
    <property type="entry name" value="YhbY-like"/>
    <property type="match status" value="1"/>
</dbReference>
<dbReference type="NCBIfam" id="TIGR00253">
    <property type="entry name" value="RNA_bind_YhbY"/>
    <property type="match status" value="1"/>
</dbReference>
<dbReference type="OrthoDB" id="9797519at2"/>
<feature type="domain" description="CRM" evidence="3">
    <location>
        <begin position="1"/>
        <end position="97"/>
    </location>
</feature>
<dbReference type="InterPro" id="IPR051925">
    <property type="entry name" value="RNA-binding_domain"/>
</dbReference>
<gene>
    <name evidence="4" type="primary">yhbY</name>
    <name evidence="4" type="ORF">DT065_00580</name>
</gene>
<dbReference type="RefSeq" id="WP_114369934.1">
    <property type="nucleotide sequence ID" value="NZ_CP031092.1"/>
</dbReference>
<dbReference type="InterPro" id="IPR035920">
    <property type="entry name" value="YhbY-like_sf"/>
</dbReference>
<reference evidence="4 5" key="1">
    <citation type="journal article" date="2018" name="J. Microbiol.">
        <title>Salicibibacter kimchii gen. nov., sp. nov., a moderately halophilic and alkalitolerant bacterium in the family Bacillaceae, isolated from kimchi.</title>
        <authorList>
            <person name="Jang J.Y."/>
            <person name="Oh Y.J."/>
            <person name="Lim S.K."/>
            <person name="Park H.K."/>
            <person name="Lee C."/>
            <person name="Kim J.Y."/>
            <person name="Lee M.A."/>
            <person name="Choi H.J."/>
        </authorList>
    </citation>
    <scope>NUCLEOTIDE SEQUENCE [LARGE SCALE GENOMIC DNA]</scope>
    <source>
        <strain evidence="4 5">NKC1-1</strain>
    </source>
</reference>
<sequence length="99" mass="11034">MKLTNKQQKYLRAEAQALKPIFQVGKNGVNPNLVTQVRDALEARELIKITILQNCPEDKKQVAQKLSERSGSALVQVIGFTVILFKPAKENSNYALPKA</sequence>
<evidence type="ECO:0000313" key="5">
    <source>
        <dbReference type="Proteomes" id="UP000252100"/>
    </source>
</evidence>
<evidence type="ECO:0000256" key="1">
    <source>
        <dbReference type="ARBA" id="ARBA00022884"/>
    </source>
</evidence>
<dbReference type="KEGG" id="rue:DT065_00580"/>
<dbReference type="PANTHER" id="PTHR40065">
    <property type="entry name" value="RNA-BINDING PROTEIN YHBY"/>
    <property type="match status" value="1"/>
</dbReference>
<dbReference type="PANTHER" id="PTHR40065:SF3">
    <property type="entry name" value="RNA-BINDING PROTEIN YHBY"/>
    <property type="match status" value="1"/>
</dbReference>
<dbReference type="Proteomes" id="UP000252100">
    <property type="component" value="Chromosome"/>
</dbReference>
<protein>
    <submittedName>
        <fullName evidence="4">Ribosome assembly RNA-binding protein YhbY</fullName>
    </submittedName>
</protein>
<dbReference type="GO" id="GO:0003723">
    <property type="term" value="F:RNA binding"/>
    <property type="evidence" value="ECO:0007669"/>
    <property type="project" value="UniProtKB-UniRule"/>
</dbReference>
<dbReference type="InterPro" id="IPR017924">
    <property type="entry name" value="RNA-binding_YhbY"/>
</dbReference>
<evidence type="ECO:0000259" key="3">
    <source>
        <dbReference type="PROSITE" id="PS51295"/>
    </source>
</evidence>
<name>A0A345BUM6_9BACI</name>
<dbReference type="SMART" id="SM01103">
    <property type="entry name" value="CRS1_YhbY"/>
    <property type="match status" value="1"/>
</dbReference>
<keyword evidence="5" id="KW-1185">Reference proteome</keyword>
<accession>A0A345BUM6</accession>
<evidence type="ECO:0000256" key="2">
    <source>
        <dbReference type="PROSITE-ProRule" id="PRU00626"/>
    </source>
</evidence>
<keyword evidence="1 2" id="KW-0694">RNA-binding</keyword>
<dbReference type="PROSITE" id="PS51295">
    <property type="entry name" value="CRM"/>
    <property type="match status" value="1"/>
</dbReference>
<dbReference type="InterPro" id="IPR001890">
    <property type="entry name" value="RNA-binding_CRM"/>
</dbReference>
<dbReference type="EMBL" id="CP031092">
    <property type="protein sequence ID" value="AXF54657.1"/>
    <property type="molecule type" value="Genomic_DNA"/>
</dbReference>
<dbReference type="SUPFAM" id="SSF75471">
    <property type="entry name" value="YhbY-like"/>
    <property type="match status" value="1"/>
</dbReference>
<proteinExistence type="predicted"/>
<organism evidence="4 5">
    <name type="scientific">Salicibibacter kimchii</name>
    <dbReference type="NCBI Taxonomy" id="2099786"/>
    <lineage>
        <taxon>Bacteria</taxon>
        <taxon>Bacillati</taxon>
        <taxon>Bacillota</taxon>
        <taxon>Bacilli</taxon>
        <taxon>Bacillales</taxon>
        <taxon>Bacillaceae</taxon>
        <taxon>Salicibibacter</taxon>
    </lineage>
</organism>
<evidence type="ECO:0000313" key="4">
    <source>
        <dbReference type="EMBL" id="AXF54657.1"/>
    </source>
</evidence>